<dbReference type="Proteomes" id="UP001595851">
    <property type="component" value="Unassembled WGS sequence"/>
</dbReference>
<dbReference type="Pfam" id="PF13416">
    <property type="entry name" value="SBP_bac_8"/>
    <property type="match status" value="1"/>
</dbReference>
<dbReference type="PANTHER" id="PTHR43649">
    <property type="entry name" value="ARABINOSE-BINDING PROTEIN-RELATED"/>
    <property type="match status" value="1"/>
</dbReference>
<evidence type="ECO:0000256" key="1">
    <source>
        <dbReference type="SAM" id="SignalP"/>
    </source>
</evidence>
<evidence type="ECO:0000313" key="3">
    <source>
        <dbReference type="Proteomes" id="UP001595851"/>
    </source>
</evidence>
<comment type="caution">
    <text evidence="2">The sequence shown here is derived from an EMBL/GenBank/DDBJ whole genome shotgun (WGS) entry which is preliminary data.</text>
</comment>
<dbReference type="InterPro" id="IPR006059">
    <property type="entry name" value="SBP"/>
</dbReference>
<keyword evidence="3" id="KW-1185">Reference proteome</keyword>
<dbReference type="RefSeq" id="WP_379535228.1">
    <property type="nucleotide sequence ID" value="NZ_JBHSBI010000044.1"/>
</dbReference>
<dbReference type="EMBL" id="JBHSBI010000044">
    <property type="protein sequence ID" value="MFC4015413.1"/>
    <property type="molecule type" value="Genomic_DNA"/>
</dbReference>
<feature type="signal peptide" evidence="1">
    <location>
        <begin position="1"/>
        <end position="22"/>
    </location>
</feature>
<protein>
    <submittedName>
        <fullName evidence="2">ABC transporter substrate-binding protein</fullName>
    </submittedName>
</protein>
<name>A0ABV8GRR7_9ACTN</name>
<keyword evidence="1" id="KW-0732">Signal</keyword>
<proteinExistence type="predicted"/>
<dbReference type="PANTHER" id="PTHR43649:SF30">
    <property type="entry name" value="ABC TRANSPORTER SUBSTRATE-BINDING PROTEIN"/>
    <property type="match status" value="1"/>
</dbReference>
<evidence type="ECO:0000313" key="2">
    <source>
        <dbReference type="EMBL" id="MFC4015413.1"/>
    </source>
</evidence>
<accession>A0ABV8GRR7</accession>
<gene>
    <name evidence="2" type="ORF">ACFOY2_49940</name>
</gene>
<dbReference type="Gene3D" id="3.40.190.10">
    <property type="entry name" value="Periplasmic binding protein-like II"/>
    <property type="match status" value="2"/>
</dbReference>
<dbReference type="PROSITE" id="PS51257">
    <property type="entry name" value="PROKAR_LIPOPROTEIN"/>
    <property type="match status" value="1"/>
</dbReference>
<organism evidence="2 3">
    <name type="scientific">Nonomuraea purpurea</name>
    <dbReference type="NCBI Taxonomy" id="1849276"/>
    <lineage>
        <taxon>Bacteria</taxon>
        <taxon>Bacillati</taxon>
        <taxon>Actinomycetota</taxon>
        <taxon>Actinomycetes</taxon>
        <taxon>Streptosporangiales</taxon>
        <taxon>Streptosporangiaceae</taxon>
        <taxon>Nonomuraea</taxon>
    </lineage>
</organism>
<feature type="chain" id="PRO_5045377180" evidence="1">
    <location>
        <begin position="23"/>
        <end position="424"/>
    </location>
</feature>
<dbReference type="SUPFAM" id="SSF53850">
    <property type="entry name" value="Periplasmic binding protein-like II"/>
    <property type="match status" value="1"/>
</dbReference>
<dbReference type="InterPro" id="IPR050490">
    <property type="entry name" value="Bact_solute-bd_prot1"/>
</dbReference>
<sequence length="424" mass="45435">MSSGKKIWSVALLATVMLAATAGCGSGANTNGKIKLRFSYWGSDARKKMTEEAIAKFEAKNPTIEIEGVISDFPSYYDTLATRVAGRDAPDVITLEIRALREYAERGALADLAAKVNTSDIDSKLLTTGVVVGKQYAIPTGVNAFSMVVNPALVKQARVVLPDDSSWTWEDFIELCSKVTAGSGGKVTGTQLSWNPAYLQIYAAQRGELFYDGNKLGLSPQTIKDWWGITQNLIRTKGSPDAAKSSAIYDAGIAKTLIGTNTGATTMMWSNVLGAATKASGQNLELLRMPRIRAATTGGMFLQPSMFYAAYSESKHPFEAAKFIDFMVNDPEAGQIILSDRGLPANAKVLSAVSGKLPDADQKTMAFVNEIRGELATPPAAPPKGSSAMESILKRYSEDVIFSRMTPDVAARKFITEANALLAG</sequence>
<reference evidence="3" key="1">
    <citation type="journal article" date="2019" name="Int. J. Syst. Evol. Microbiol.">
        <title>The Global Catalogue of Microorganisms (GCM) 10K type strain sequencing project: providing services to taxonomists for standard genome sequencing and annotation.</title>
        <authorList>
            <consortium name="The Broad Institute Genomics Platform"/>
            <consortium name="The Broad Institute Genome Sequencing Center for Infectious Disease"/>
            <person name="Wu L."/>
            <person name="Ma J."/>
        </authorList>
    </citation>
    <scope>NUCLEOTIDE SEQUENCE [LARGE SCALE GENOMIC DNA]</scope>
    <source>
        <strain evidence="3">TBRC 1276</strain>
    </source>
</reference>